<accession>A0A094QQZ1</accession>
<dbReference type="Pfam" id="PF00383">
    <property type="entry name" value="dCMP_cyt_deam_1"/>
    <property type="match status" value="1"/>
</dbReference>
<dbReference type="InterPro" id="IPR002125">
    <property type="entry name" value="CMP_dCMP_dom"/>
</dbReference>
<dbReference type="InterPro" id="IPR002734">
    <property type="entry name" value="RibDG_C"/>
</dbReference>
<keyword evidence="5" id="KW-0862">Zinc</keyword>
<keyword evidence="8" id="KW-0511">Multifunctional enzyme</keyword>
<organism evidence="10">
    <name type="scientific">freshwater metagenome</name>
    <dbReference type="NCBI Taxonomy" id="449393"/>
    <lineage>
        <taxon>unclassified sequences</taxon>
        <taxon>metagenomes</taxon>
        <taxon>ecological metagenomes</taxon>
    </lineage>
</organism>
<evidence type="ECO:0000256" key="3">
    <source>
        <dbReference type="ARBA" id="ARBA00022619"/>
    </source>
</evidence>
<dbReference type="InterPro" id="IPR024072">
    <property type="entry name" value="DHFR-like_dom_sf"/>
</dbReference>
<comment type="pathway">
    <text evidence="2">Cofactor biosynthesis; riboflavin biosynthesis; 5-amino-6-(D-ribitylamino)uracil from GTP: step 3/4.</text>
</comment>
<feature type="domain" description="CMP/dCMP-type deaminase" evidence="9">
    <location>
        <begin position="1"/>
        <end position="124"/>
    </location>
</feature>
<dbReference type="Gene3D" id="3.40.140.10">
    <property type="entry name" value="Cytidine Deaminase, domain 2"/>
    <property type="match status" value="1"/>
</dbReference>
<evidence type="ECO:0000313" key="10">
    <source>
        <dbReference type="EMBL" id="KGA17076.1"/>
    </source>
</evidence>
<keyword evidence="4" id="KW-0479">Metal-binding</keyword>
<dbReference type="UniPathway" id="UPA00275">
    <property type="reaction ID" value="UER00401"/>
</dbReference>
<dbReference type="GO" id="GO:0008270">
    <property type="term" value="F:zinc ion binding"/>
    <property type="evidence" value="ECO:0007669"/>
    <property type="project" value="InterPro"/>
</dbReference>
<evidence type="ECO:0000256" key="6">
    <source>
        <dbReference type="ARBA" id="ARBA00022857"/>
    </source>
</evidence>
<evidence type="ECO:0000256" key="2">
    <source>
        <dbReference type="ARBA" id="ARBA00004910"/>
    </source>
</evidence>
<dbReference type="InterPro" id="IPR004794">
    <property type="entry name" value="Eubact_RibD"/>
</dbReference>
<dbReference type="AlphaFoldDB" id="A0A094QQZ1"/>
<dbReference type="NCBIfam" id="TIGR00326">
    <property type="entry name" value="eubact_ribD"/>
    <property type="match status" value="1"/>
</dbReference>
<dbReference type="PROSITE" id="PS00903">
    <property type="entry name" value="CYT_DCMP_DEAMINASES_1"/>
    <property type="match status" value="1"/>
</dbReference>
<evidence type="ECO:0000259" key="9">
    <source>
        <dbReference type="PROSITE" id="PS51747"/>
    </source>
</evidence>
<name>A0A094QQZ1_9ZZZZ</name>
<dbReference type="GO" id="GO:0008835">
    <property type="term" value="F:diaminohydroxyphosphoribosylaminopyrimidine deaminase activity"/>
    <property type="evidence" value="ECO:0007669"/>
    <property type="project" value="InterPro"/>
</dbReference>
<comment type="caution">
    <text evidence="10">The sequence shown here is derived from an EMBL/GenBank/DDBJ whole genome shotgun (WGS) entry which is preliminary data.</text>
</comment>
<reference evidence="10" key="1">
    <citation type="submission" date="2014-05" db="EMBL/GenBank/DDBJ databases">
        <title>Key roles for freshwater Actinobacteria revealed by deep metagenomic sequencing.</title>
        <authorList>
            <person name="Ghai R."/>
            <person name="Mizuno C.M."/>
            <person name="Picazo A."/>
            <person name="Camacho A."/>
            <person name="Rodriguez-Valera F."/>
        </authorList>
    </citation>
    <scope>NUCLEOTIDE SEQUENCE</scope>
</reference>
<evidence type="ECO:0000256" key="8">
    <source>
        <dbReference type="ARBA" id="ARBA00023268"/>
    </source>
</evidence>
<dbReference type="PIRSF" id="PIRSF006769">
    <property type="entry name" value="RibD"/>
    <property type="match status" value="1"/>
</dbReference>
<dbReference type="EMBL" id="JNSK01000050">
    <property type="protein sequence ID" value="KGA17076.1"/>
    <property type="molecule type" value="Genomic_DNA"/>
</dbReference>
<dbReference type="InterPro" id="IPR050765">
    <property type="entry name" value="Riboflavin_Biosynth_HTPR"/>
</dbReference>
<sequence length="337" mass="35853">MQPVELMHCALSLSEKGLGLTHPNPIVGAVIVNASGDFISEGFHQRVASPDHAEVVAIKSAHVPLAGATMYVTLEPCNHTGVTPPCTAAIIDAGISRVVIAQKDPHALATGGVKKLTDAGIDVEVGLLSKEVAFSNRSWLHKIATGRPRIIWKIALSQDGKILEGEGSPSWVSSEDSRADVQILRAQSDAIVIGTGTALADNPHLNPQLESIVKNPDRIVIGMRDIPATFNLHDQSASTHFIKERALEKVISVISAYGYNQVLLECGPELGNAFIKAGYLDELVTYRSPNNLGTTGRDVFVGGAQLPEVSGITIQKISESAIGVDTKSHYLLERKAG</sequence>
<dbReference type="InterPro" id="IPR016192">
    <property type="entry name" value="APOBEC/CMP_deaminase_Zn-bd"/>
</dbReference>
<dbReference type="PANTHER" id="PTHR38011:SF7">
    <property type="entry name" value="2,5-DIAMINO-6-RIBOSYLAMINO-4(3H)-PYRIMIDINONE 5'-PHOSPHATE REDUCTASE"/>
    <property type="match status" value="1"/>
</dbReference>
<dbReference type="SUPFAM" id="SSF53927">
    <property type="entry name" value="Cytidine deaminase-like"/>
    <property type="match status" value="1"/>
</dbReference>
<dbReference type="InterPro" id="IPR016193">
    <property type="entry name" value="Cytidine_deaminase-like"/>
</dbReference>
<dbReference type="GO" id="GO:0009231">
    <property type="term" value="P:riboflavin biosynthetic process"/>
    <property type="evidence" value="ECO:0007669"/>
    <property type="project" value="UniProtKB-UniPathway"/>
</dbReference>
<dbReference type="Gene3D" id="3.40.430.10">
    <property type="entry name" value="Dihydrofolate Reductase, subunit A"/>
    <property type="match status" value="2"/>
</dbReference>
<evidence type="ECO:0000256" key="7">
    <source>
        <dbReference type="ARBA" id="ARBA00023002"/>
    </source>
</evidence>
<dbReference type="SUPFAM" id="SSF53597">
    <property type="entry name" value="Dihydrofolate reductase-like"/>
    <property type="match status" value="1"/>
</dbReference>
<protein>
    <recommendedName>
        <fullName evidence="9">CMP/dCMP-type deaminase domain-containing protein</fullName>
    </recommendedName>
</protein>
<evidence type="ECO:0000256" key="5">
    <source>
        <dbReference type="ARBA" id="ARBA00022833"/>
    </source>
</evidence>
<dbReference type="CDD" id="cd01284">
    <property type="entry name" value="Riboflavin_deaminase-reductase"/>
    <property type="match status" value="1"/>
</dbReference>
<dbReference type="PANTHER" id="PTHR38011">
    <property type="entry name" value="DIHYDROFOLATE REDUCTASE FAMILY PROTEIN (AFU_ORTHOLOGUE AFUA_8G06820)"/>
    <property type="match status" value="1"/>
</dbReference>
<proteinExistence type="predicted"/>
<dbReference type="Pfam" id="PF01872">
    <property type="entry name" value="RibD_C"/>
    <property type="match status" value="1"/>
</dbReference>
<keyword evidence="7" id="KW-0560">Oxidoreductase</keyword>
<dbReference type="GO" id="GO:0008703">
    <property type="term" value="F:5-amino-6-(5-phosphoribosylamino)uracil reductase activity"/>
    <property type="evidence" value="ECO:0007669"/>
    <property type="project" value="InterPro"/>
</dbReference>
<gene>
    <name evidence="10" type="ORF">GM50_12655</name>
</gene>
<evidence type="ECO:0000256" key="1">
    <source>
        <dbReference type="ARBA" id="ARBA00004882"/>
    </source>
</evidence>
<dbReference type="PROSITE" id="PS51747">
    <property type="entry name" value="CYT_DCMP_DEAMINASES_2"/>
    <property type="match status" value="1"/>
</dbReference>
<keyword evidence="3" id="KW-0686">Riboflavin biosynthesis</keyword>
<keyword evidence="6" id="KW-0521">NADP</keyword>
<evidence type="ECO:0000256" key="4">
    <source>
        <dbReference type="ARBA" id="ARBA00022723"/>
    </source>
</evidence>
<comment type="pathway">
    <text evidence="1">Cofactor biosynthesis; riboflavin biosynthesis; 5-amino-6-(D-ribitylamino)uracil from GTP: step 2/4.</text>
</comment>